<feature type="transmembrane region" description="Helical" evidence="13">
    <location>
        <begin position="182"/>
        <end position="200"/>
    </location>
</feature>
<keyword evidence="3" id="KW-1003">Cell membrane</keyword>
<evidence type="ECO:0000256" key="6">
    <source>
        <dbReference type="ARBA" id="ARBA00022723"/>
    </source>
</evidence>
<dbReference type="RefSeq" id="WP_207276157.1">
    <property type="nucleotide sequence ID" value="NZ_JAFMPK010000047.1"/>
</dbReference>
<keyword evidence="6" id="KW-0479">Metal-binding</keyword>
<sequence>MNFFERQRRVRRVSARLVVLFALAVAGTVAVVDLAVWLVIGVGSPADTVVAALGAASVLTIALIGLSSLFKSISLRRGGGARVAESLGGTPVPADTRDPELRRLRNVVEEIAIASGTPVPALYVLERERGINAFAAGWSPADAAVAVTRGSLDRLNRDELQGVIAHEFSHVVNGDMRLNIKLMGLLFGLLVLFVVGRVLTLVRGGNRNPTPLIGLALIIAGAIGMGVGRLIQAAVSRQREYLADATAVQYTRQTAGLAGALKKIAGLRESSSIRNPRADEVGHMLFGSAKGLRGQLLATHPPLIDRIRALEPDTRPEDLEQLRRQWAGRPPSGAAEDRAMGLAGAAAGAQPVGEGHGRGGQRGGPDVSPVATDPAAVVAAVGSLAPDALERAGGLLERIPEHLRTAAREPEDSVALVIALVLSAHPDVRTAQLASVERHFGAPAADEVRLAAQRVAGLPPELRLPLAELTFPAVRRRTPEQQDAIMATLHDVIAADGRLDVGEYCLSRLLHEQLHEARHHHPSWAGRRYSTAAAQEATTTLLAVLADAGTDDPETAAAAFDAGLRLLYGEAREGRPGRGAGAVGHAAPAAGVAALESGWGALDGMSAQAKQQLVEAVVTVVGHDGRLTVEELELLRTICLLIHCPLPPLAPGR</sequence>
<evidence type="ECO:0000256" key="12">
    <source>
        <dbReference type="SAM" id="MobiDB-lite"/>
    </source>
</evidence>
<evidence type="ECO:0000256" key="5">
    <source>
        <dbReference type="ARBA" id="ARBA00022692"/>
    </source>
</evidence>
<evidence type="ECO:0000256" key="2">
    <source>
        <dbReference type="ARBA" id="ARBA00004651"/>
    </source>
</evidence>
<evidence type="ECO:0000256" key="3">
    <source>
        <dbReference type="ARBA" id="ARBA00022475"/>
    </source>
</evidence>
<keyword evidence="11 13" id="KW-0472">Membrane</keyword>
<keyword evidence="9 13" id="KW-1133">Transmembrane helix</keyword>
<dbReference type="PANTHER" id="PTHR43221:SF1">
    <property type="entry name" value="PROTEASE HTPX"/>
    <property type="match status" value="1"/>
</dbReference>
<comment type="subcellular location">
    <subcellularLocation>
        <location evidence="2">Cell membrane</location>
        <topology evidence="2">Multi-pass membrane protein</topology>
    </subcellularLocation>
</comment>
<feature type="domain" description="Peptidase M48" evidence="14">
    <location>
        <begin position="102"/>
        <end position="311"/>
    </location>
</feature>
<name>A0ABS3IBB3_9MICO</name>
<feature type="transmembrane region" description="Helical" evidence="13">
    <location>
        <begin position="49"/>
        <end position="70"/>
    </location>
</feature>
<keyword evidence="4" id="KW-0645">Protease</keyword>
<evidence type="ECO:0000256" key="7">
    <source>
        <dbReference type="ARBA" id="ARBA00022801"/>
    </source>
</evidence>
<evidence type="ECO:0000313" key="16">
    <source>
        <dbReference type="Proteomes" id="UP000664617"/>
    </source>
</evidence>
<accession>A0ABS3IBB3</accession>
<evidence type="ECO:0000313" key="15">
    <source>
        <dbReference type="EMBL" id="MBO0610235.1"/>
    </source>
</evidence>
<dbReference type="Proteomes" id="UP000664617">
    <property type="component" value="Unassembled WGS sequence"/>
</dbReference>
<dbReference type="Pfam" id="PF01435">
    <property type="entry name" value="Peptidase_M48"/>
    <property type="match status" value="1"/>
</dbReference>
<proteinExistence type="predicted"/>
<organism evidence="15 16">
    <name type="scientific">Myceligenerans salitolerans</name>
    <dbReference type="NCBI Taxonomy" id="1230528"/>
    <lineage>
        <taxon>Bacteria</taxon>
        <taxon>Bacillati</taxon>
        <taxon>Actinomycetota</taxon>
        <taxon>Actinomycetes</taxon>
        <taxon>Micrococcales</taxon>
        <taxon>Promicromonosporaceae</taxon>
        <taxon>Myceligenerans</taxon>
    </lineage>
</organism>
<dbReference type="Gene3D" id="3.30.2010.10">
    <property type="entry name" value="Metalloproteases ('zincins'), catalytic domain"/>
    <property type="match status" value="1"/>
</dbReference>
<reference evidence="15 16" key="1">
    <citation type="submission" date="2021-03" db="EMBL/GenBank/DDBJ databases">
        <authorList>
            <person name="Xin L."/>
        </authorList>
    </citation>
    <scope>NUCLEOTIDE SEQUENCE [LARGE SCALE GENOMIC DNA]</scope>
    <source>
        <strain evidence="15 16">XHU 5031</strain>
    </source>
</reference>
<dbReference type="InterPro" id="IPR001915">
    <property type="entry name" value="Peptidase_M48"/>
</dbReference>
<evidence type="ECO:0000256" key="8">
    <source>
        <dbReference type="ARBA" id="ARBA00022833"/>
    </source>
</evidence>
<keyword evidence="16" id="KW-1185">Reference proteome</keyword>
<keyword evidence="5 13" id="KW-0812">Transmembrane</keyword>
<evidence type="ECO:0000256" key="11">
    <source>
        <dbReference type="ARBA" id="ARBA00023136"/>
    </source>
</evidence>
<evidence type="ECO:0000256" key="4">
    <source>
        <dbReference type="ARBA" id="ARBA00022670"/>
    </source>
</evidence>
<dbReference type="GO" id="GO:0008237">
    <property type="term" value="F:metallopeptidase activity"/>
    <property type="evidence" value="ECO:0007669"/>
    <property type="project" value="UniProtKB-KW"/>
</dbReference>
<dbReference type="InterPro" id="IPR050083">
    <property type="entry name" value="HtpX_protease"/>
</dbReference>
<evidence type="ECO:0000256" key="9">
    <source>
        <dbReference type="ARBA" id="ARBA00022989"/>
    </source>
</evidence>
<keyword evidence="7" id="KW-0378">Hydrolase</keyword>
<feature type="compositionally biased region" description="Low complexity" evidence="12">
    <location>
        <begin position="344"/>
        <end position="353"/>
    </location>
</feature>
<keyword evidence="10 15" id="KW-0482">Metalloprotease</keyword>
<feature type="region of interest" description="Disordered" evidence="12">
    <location>
        <begin position="344"/>
        <end position="369"/>
    </location>
</feature>
<evidence type="ECO:0000256" key="13">
    <source>
        <dbReference type="SAM" id="Phobius"/>
    </source>
</evidence>
<comment type="caution">
    <text evidence="15">The sequence shown here is derived from an EMBL/GenBank/DDBJ whole genome shotgun (WGS) entry which is preliminary data.</text>
</comment>
<evidence type="ECO:0000256" key="10">
    <source>
        <dbReference type="ARBA" id="ARBA00023049"/>
    </source>
</evidence>
<comment type="cofactor">
    <cofactor evidence="1">
        <name>Zn(2+)</name>
        <dbReference type="ChEBI" id="CHEBI:29105"/>
    </cofactor>
</comment>
<dbReference type="EMBL" id="JAFMPK010000047">
    <property type="protein sequence ID" value="MBO0610235.1"/>
    <property type="molecule type" value="Genomic_DNA"/>
</dbReference>
<feature type="transmembrane region" description="Helical" evidence="13">
    <location>
        <begin position="20"/>
        <end position="43"/>
    </location>
</feature>
<evidence type="ECO:0000256" key="1">
    <source>
        <dbReference type="ARBA" id="ARBA00001947"/>
    </source>
</evidence>
<evidence type="ECO:0000259" key="14">
    <source>
        <dbReference type="Pfam" id="PF01435"/>
    </source>
</evidence>
<feature type="transmembrane region" description="Helical" evidence="13">
    <location>
        <begin position="212"/>
        <end position="231"/>
    </location>
</feature>
<keyword evidence="8" id="KW-0862">Zinc</keyword>
<protein>
    <submittedName>
        <fullName evidence="15">M48 family metalloprotease</fullName>
    </submittedName>
</protein>
<dbReference type="PANTHER" id="PTHR43221">
    <property type="entry name" value="PROTEASE HTPX"/>
    <property type="match status" value="1"/>
</dbReference>
<reference evidence="16" key="2">
    <citation type="submission" date="2023-07" db="EMBL/GenBank/DDBJ databases">
        <title>Myceligenerans salitolerans sp. nov., a halotolerant actinomycete isolated from a salt lake in Xinjiang, China.</title>
        <authorList>
            <person name="Guan T."/>
        </authorList>
    </citation>
    <scope>NUCLEOTIDE SEQUENCE [LARGE SCALE GENOMIC DNA]</scope>
    <source>
        <strain evidence="16">XHU 5031</strain>
    </source>
</reference>
<gene>
    <name evidence="15" type="ORF">J0911_14465</name>
</gene>